<comment type="caution">
    <text evidence="1">The sequence shown here is derived from an EMBL/GenBank/DDBJ whole genome shotgun (WGS) entry which is preliminary data.</text>
</comment>
<protein>
    <submittedName>
        <fullName evidence="1">Uncharacterized protein</fullName>
    </submittedName>
</protein>
<dbReference type="Proteomes" id="UP000280935">
    <property type="component" value="Unassembled WGS sequence"/>
</dbReference>
<dbReference type="AlphaFoldDB" id="A0A3P1WWN0"/>
<dbReference type="OrthoDB" id="6162707at2"/>
<reference evidence="1 2" key="1">
    <citation type="submission" date="2018-11" db="EMBL/GenBank/DDBJ databases">
        <title>Genomes From Bacteria Associated with the Canine Oral Cavity: a Test Case for Automated Genome-Based Taxonomic Assignment.</title>
        <authorList>
            <person name="Coil D.A."/>
            <person name="Jospin G."/>
            <person name="Darling A.E."/>
            <person name="Wallis C."/>
            <person name="Davis I.J."/>
            <person name="Harris S."/>
            <person name="Eisen J.A."/>
            <person name="Holcombe L.J."/>
            <person name="O'Flynn C."/>
        </authorList>
    </citation>
    <scope>NUCLEOTIDE SEQUENCE [LARGE SCALE GENOMIC DNA]</scope>
    <source>
        <strain evidence="1 2">OH2822_COT-296</strain>
    </source>
</reference>
<evidence type="ECO:0000313" key="1">
    <source>
        <dbReference type="EMBL" id="RRD48783.1"/>
    </source>
</evidence>
<dbReference type="EMBL" id="RQYT01000030">
    <property type="protein sequence ID" value="RRD48783.1"/>
    <property type="molecule type" value="Genomic_DNA"/>
</dbReference>
<name>A0A3P1WWN0_9ACTN</name>
<organism evidence="1 2">
    <name type="scientific">Arachnia propionica</name>
    <dbReference type="NCBI Taxonomy" id="1750"/>
    <lineage>
        <taxon>Bacteria</taxon>
        <taxon>Bacillati</taxon>
        <taxon>Actinomycetota</taxon>
        <taxon>Actinomycetes</taxon>
        <taxon>Propionibacteriales</taxon>
        <taxon>Propionibacteriaceae</taxon>
        <taxon>Arachnia</taxon>
    </lineage>
</organism>
<dbReference type="Pfam" id="PF09700">
    <property type="entry name" value="Cas_Cmr3"/>
    <property type="match status" value="1"/>
</dbReference>
<sequence length="360" mass="39138">MKLTKVTSLTPLLFRDGRPFSADSDESRARGPVVPPPSVVAGLIRTAHGDQHGWDWSQPGVPERARGISVGFHGLRILHGDTREYLLPAPRDAVVHCDGDSLRTAKLAPCPLDEGEGTNLPTGLAVLADDSRGKPLPGYDMWRWSDVLRWLRGETVIPSMAPSPPVDERVQVAIDPKRRAVADGMLFTVEFRAWEDGRSTTDLTQFELVVAATEQPTGVARFGGESRPVILGPLDGHLPQPDAELRDALLQATTLRCLLTSPAAFNQGWRPQWLLTDSSLAAANPRLIAAAVGSPETVSGWDHVTRAPKPARRLAPSGSVYFIQLDRPLSPDELSALWLSSISDNEQDRRDGFGVALWGV</sequence>
<dbReference type="InterPro" id="IPR019117">
    <property type="entry name" value="CRISPR-assoc_protein_Cmr3"/>
</dbReference>
<dbReference type="RefSeq" id="WP_125228572.1">
    <property type="nucleotide sequence ID" value="NZ_RQYT01000030.1"/>
</dbReference>
<dbReference type="Gene3D" id="3.30.70.2940">
    <property type="match status" value="1"/>
</dbReference>
<gene>
    <name evidence="1" type="ORF">EII35_11290</name>
</gene>
<accession>A0A3P1WWN0</accession>
<evidence type="ECO:0000313" key="2">
    <source>
        <dbReference type="Proteomes" id="UP000280935"/>
    </source>
</evidence>
<proteinExistence type="predicted"/>
<dbReference type="Gene3D" id="2.60.40.4350">
    <property type="match status" value="1"/>
</dbReference>